<dbReference type="InterPro" id="IPR059026">
    <property type="entry name" value="LpqB_N"/>
</dbReference>
<dbReference type="Pfam" id="PF10647">
    <property type="entry name" value="Gmad1"/>
    <property type="match status" value="1"/>
</dbReference>
<sequence length="612" mass="64474">MRRVTATAAAVLLLTAGLTGCGIPGETDVQVHGEKPSPDAPGGVDPIMPIDRSNGTTTSAQLAVTSMLAASAGDQEKAVDRARSFLSPARQPGWKPSSEINIVRLTEPIVTTALESYTTVVIKVQHLGVLTANGSVEPPNNEETEYTFTVSQIAGQTGYWVLDAPPLLLLPDTELENRYTRAPVYFWNKERTALVPDLRWLSLSVSVERRPTELLEWLGVGPSALVGQAADGLPANVKPKGNVPKAADGDPLEVNLSAEAGALDDDAIWQLGAQLHWTLRDYAGDGVQVKVEGQARATFAADARVLGANPSSELIDDPSRFAIYDGRITRMGGTQTQAPVPTGDTPLVTPETNTGVSVASFSRFGQRTVGAWVRDRGNGEGRELVINAEAPTKLLRIPLGDAAAGRPVWLWTPGATADQRPESLIGLIVVNGRLQQFGTQEARLTPVALSSQPGPGITAMAVSYDGQRIALVSGGRVFVTALIRADAGVKAGTVIREVPTSLTAITAVDFAGEDLLMVAGQNGSQSAVVEVTVDGVDEQDRATGLGSAQVTYLAAYPVNPARPNSGGSQAAYVANNLAYNLLSTSLQIETRQLSQPPADAVDNKISAPFFLE</sequence>
<organism evidence="3 4">
    <name type="scientific">Catenuloplanes nepalensis</name>
    <dbReference type="NCBI Taxonomy" id="587533"/>
    <lineage>
        <taxon>Bacteria</taxon>
        <taxon>Bacillati</taxon>
        <taxon>Actinomycetota</taxon>
        <taxon>Actinomycetes</taxon>
        <taxon>Micromonosporales</taxon>
        <taxon>Micromonosporaceae</taxon>
        <taxon>Catenuloplanes</taxon>
    </lineage>
</organism>
<feature type="chain" id="PRO_5047374706" description="GerMN domain-containing protein" evidence="1">
    <location>
        <begin position="22"/>
        <end position="612"/>
    </location>
</feature>
<protein>
    <recommendedName>
        <fullName evidence="2">GerMN domain-containing protein</fullName>
    </recommendedName>
</protein>
<dbReference type="SMART" id="SM00909">
    <property type="entry name" value="Germane"/>
    <property type="match status" value="1"/>
</dbReference>
<dbReference type="InterPro" id="IPR018910">
    <property type="entry name" value="LpqB_C"/>
</dbReference>
<evidence type="ECO:0000256" key="1">
    <source>
        <dbReference type="SAM" id="SignalP"/>
    </source>
</evidence>
<evidence type="ECO:0000313" key="3">
    <source>
        <dbReference type="EMBL" id="MDP9799543.1"/>
    </source>
</evidence>
<dbReference type="Proteomes" id="UP001240984">
    <property type="component" value="Unassembled WGS sequence"/>
</dbReference>
<gene>
    <name evidence="3" type="ORF">J2S43_008055</name>
</gene>
<proteinExistence type="predicted"/>
<keyword evidence="1" id="KW-0732">Signal</keyword>
<dbReference type="EMBL" id="JAUSRA010000001">
    <property type="protein sequence ID" value="MDP9799543.1"/>
    <property type="molecule type" value="Genomic_DNA"/>
</dbReference>
<accession>A0ABT9N774</accession>
<dbReference type="RefSeq" id="WP_306838482.1">
    <property type="nucleotide sequence ID" value="NZ_JAUSRA010000001.1"/>
</dbReference>
<evidence type="ECO:0000313" key="4">
    <source>
        <dbReference type="Proteomes" id="UP001240984"/>
    </source>
</evidence>
<keyword evidence="4" id="KW-1185">Reference proteome</keyword>
<reference evidence="3 4" key="1">
    <citation type="submission" date="2023-07" db="EMBL/GenBank/DDBJ databases">
        <title>Sequencing the genomes of 1000 actinobacteria strains.</title>
        <authorList>
            <person name="Klenk H.-P."/>
        </authorList>
    </citation>
    <scope>NUCLEOTIDE SEQUENCE [LARGE SCALE GENOMIC DNA]</scope>
    <source>
        <strain evidence="3 4">DSM 44710</strain>
    </source>
</reference>
<name>A0ABT9N774_9ACTN</name>
<feature type="signal peptide" evidence="1">
    <location>
        <begin position="1"/>
        <end position="21"/>
    </location>
</feature>
<dbReference type="Pfam" id="PF25976">
    <property type="entry name" value="LpqB_N"/>
    <property type="match status" value="1"/>
</dbReference>
<dbReference type="PROSITE" id="PS51257">
    <property type="entry name" value="PROKAR_LIPOPROTEIN"/>
    <property type="match status" value="1"/>
</dbReference>
<dbReference type="Pfam" id="PF10646">
    <property type="entry name" value="Germane"/>
    <property type="match status" value="1"/>
</dbReference>
<dbReference type="InterPro" id="IPR019606">
    <property type="entry name" value="GerMN"/>
</dbReference>
<comment type="caution">
    <text evidence="3">The sequence shown here is derived from an EMBL/GenBank/DDBJ whole genome shotgun (WGS) entry which is preliminary data.</text>
</comment>
<evidence type="ECO:0000259" key="2">
    <source>
        <dbReference type="SMART" id="SM00909"/>
    </source>
</evidence>
<feature type="domain" description="GerMN" evidence="2">
    <location>
        <begin position="211"/>
        <end position="300"/>
    </location>
</feature>